<organism evidence="1">
    <name type="scientific">mine drainage metagenome</name>
    <dbReference type="NCBI Taxonomy" id="410659"/>
    <lineage>
        <taxon>unclassified sequences</taxon>
        <taxon>metagenomes</taxon>
        <taxon>ecological metagenomes</taxon>
    </lineage>
</organism>
<proteinExistence type="predicted"/>
<accession>A0A1J5PEK6</accession>
<name>A0A1J5PEK6_9ZZZZ</name>
<dbReference type="EMBL" id="MLJW01004524">
    <property type="protein sequence ID" value="OIQ69806.1"/>
    <property type="molecule type" value="Genomic_DNA"/>
</dbReference>
<dbReference type="AlphaFoldDB" id="A0A1J5PEK6"/>
<protein>
    <submittedName>
        <fullName evidence="1">Uncharacterized protein</fullName>
    </submittedName>
</protein>
<reference evidence="1" key="1">
    <citation type="submission" date="2016-10" db="EMBL/GenBank/DDBJ databases">
        <title>Sequence of Gallionella enrichment culture.</title>
        <authorList>
            <person name="Poehlein A."/>
            <person name="Muehling M."/>
            <person name="Daniel R."/>
        </authorList>
    </citation>
    <scope>NUCLEOTIDE SEQUENCE</scope>
</reference>
<gene>
    <name evidence="1" type="ORF">GALL_485900</name>
</gene>
<evidence type="ECO:0000313" key="1">
    <source>
        <dbReference type="EMBL" id="OIQ69806.1"/>
    </source>
</evidence>
<sequence length="68" mass="8096">MREVAPVVKVRAQPLLRGRVARVRQRFERVTALVRLEVLRRLGFGFERRRWGMRVHATNNRRLSCLQA</sequence>
<comment type="caution">
    <text evidence="1">The sequence shown here is derived from an EMBL/GenBank/DDBJ whole genome shotgun (WGS) entry which is preliminary data.</text>
</comment>